<evidence type="ECO:0000313" key="1">
    <source>
        <dbReference type="EMBL" id="KPU56603.1"/>
    </source>
</evidence>
<accession>A0A0P8WTT2</accession>
<sequence length="53" mass="5880">MIPGEPEPLAIGIKKAPLSSRRRGFFIAQWFGGHFIFDSDAVSCRSWLASDGR</sequence>
<proteinExistence type="predicted"/>
<name>A0A0P8WTT2_PSEFL</name>
<protein>
    <submittedName>
        <fullName evidence="1">Uncharacterized protein</fullName>
    </submittedName>
</protein>
<dbReference type="Proteomes" id="UP000050349">
    <property type="component" value="Unassembled WGS sequence"/>
</dbReference>
<dbReference type="PATRIC" id="fig|294.162.peg.4638"/>
<dbReference type="AlphaFoldDB" id="A0A0P8WTT2"/>
<dbReference type="EMBL" id="LJXB01000087">
    <property type="protein sequence ID" value="KPU56603.1"/>
    <property type="molecule type" value="Genomic_DNA"/>
</dbReference>
<gene>
    <name evidence="1" type="ORF">AN403_1589</name>
</gene>
<reference evidence="1 2" key="1">
    <citation type="submission" date="2015-09" db="EMBL/GenBank/DDBJ databases">
        <authorList>
            <person name="Jackson K.R."/>
            <person name="Lunt B.L."/>
            <person name="Fisher J.N.B."/>
            <person name="Gardner A.V."/>
            <person name="Bailey M.E."/>
            <person name="Deus L.M."/>
            <person name="Earl A.S."/>
            <person name="Gibby P.D."/>
            <person name="Hartmann K.A."/>
            <person name="Liu J.E."/>
            <person name="Manci A.M."/>
            <person name="Nielsen D.A."/>
            <person name="Solomon M.B."/>
            <person name="Breakwell D.P."/>
            <person name="Burnett S.H."/>
            <person name="Grose J.H."/>
        </authorList>
    </citation>
    <scope>NUCLEOTIDE SEQUENCE [LARGE SCALE GENOMIC DNA]</scope>
    <source>
        <strain evidence="1 2">S613</strain>
    </source>
</reference>
<comment type="caution">
    <text evidence="1">The sequence shown here is derived from an EMBL/GenBank/DDBJ whole genome shotgun (WGS) entry which is preliminary data.</text>
</comment>
<evidence type="ECO:0000313" key="2">
    <source>
        <dbReference type="Proteomes" id="UP000050349"/>
    </source>
</evidence>
<organism evidence="1 2">
    <name type="scientific">Pseudomonas fluorescens</name>
    <dbReference type="NCBI Taxonomy" id="294"/>
    <lineage>
        <taxon>Bacteria</taxon>
        <taxon>Pseudomonadati</taxon>
        <taxon>Pseudomonadota</taxon>
        <taxon>Gammaproteobacteria</taxon>
        <taxon>Pseudomonadales</taxon>
        <taxon>Pseudomonadaceae</taxon>
        <taxon>Pseudomonas</taxon>
    </lineage>
</organism>